<comment type="caution">
    <text evidence="2">The sequence shown here is derived from an EMBL/GenBank/DDBJ whole genome shotgun (WGS) entry which is preliminary data.</text>
</comment>
<evidence type="ECO:0000256" key="1">
    <source>
        <dbReference type="SAM" id="MobiDB-lite"/>
    </source>
</evidence>
<proteinExistence type="predicted"/>
<organism evidence="2 3">
    <name type="scientific">Prorocentrum cordatum</name>
    <dbReference type="NCBI Taxonomy" id="2364126"/>
    <lineage>
        <taxon>Eukaryota</taxon>
        <taxon>Sar</taxon>
        <taxon>Alveolata</taxon>
        <taxon>Dinophyceae</taxon>
        <taxon>Prorocentrales</taxon>
        <taxon>Prorocentraceae</taxon>
        <taxon>Prorocentrum</taxon>
    </lineage>
</organism>
<reference evidence="2" key="1">
    <citation type="submission" date="2023-10" db="EMBL/GenBank/DDBJ databases">
        <authorList>
            <person name="Chen Y."/>
            <person name="Shah S."/>
            <person name="Dougan E. K."/>
            <person name="Thang M."/>
            <person name="Chan C."/>
        </authorList>
    </citation>
    <scope>NUCLEOTIDE SEQUENCE [LARGE SCALE GENOMIC DNA]</scope>
</reference>
<name>A0ABN9QMH3_9DINO</name>
<dbReference type="Proteomes" id="UP001189429">
    <property type="component" value="Unassembled WGS sequence"/>
</dbReference>
<accession>A0ABN9QMH3</accession>
<dbReference type="EMBL" id="CAUYUJ010003892">
    <property type="protein sequence ID" value="CAK0807294.1"/>
    <property type="molecule type" value="Genomic_DNA"/>
</dbReference>
<evidence type="ECO:0000313" key="2">
    <source>
        <dbReference type="EMBL" id="CAK0807294.1"/>
    </source>
</evidence>
<keyword evidence="3" id="KW-1185">Reference proteome</keyword>
<gene>
    <name evidence="2" type="ORF">PCOR1329_LOCUS13214</name>
</gene>
<feature type="compositionally biased region" description="Basic and acidic residues" evidence="1">
    <location>
        <begin position="54"/>
        <end position="72"/>
    </location>
</feature>
<protein>
    <submittedName>
        <fullName evidence="2">Uncharacterized protein</fullName>
    </submittedName>
</protein>
<evidence type="ECO:0000313" key="3">
    <source>
        <dbReference type="Proteomes" id="UP001189429"/>
    </source>
</evidence>
<feature type="region of interest" description="Disordered" evidence="1">
    <location>
        <begin position="1"/>
        <end position="113"/>
    </location>
</feature>
<sequence>MRPFGTLGLRQPLERSEGGQEGQTFGMRHPRAAPVTKAAAKTGEVGRRGTAAGVERRAEEAERGNETKRAAGCEECASSRGGPRPNAKPAAKHGDRRVIQVTRGSPGGAGSEA</sequence>